<keyword evidence="3" id="KW-1185">Reference proteome</keyword>
<gene>
    <name evidence="2" type="ORF">Rhopal_002147-T1</name>
</gene>
<dbReference type="EMBL" id="BQKY01000004">
    <property type="protein sequence ID" value="GJN89173.1"/>
    <property type="molecule type" value="Genomic_DNA"/>
</dbReference>
<feature type="region of interest" description="Disordered" evidence="1">
    <location>
        <begin position="225"/>
        <end position="264"/>
    </location>
</feature>
<accession>A0AAV5GG69</accession>
<name>A0AAV5GG69_9BASI</name>
<dbReference type="Proteomes" id="UP001342314">
    <property type="component" value="Unassembled WGS sequence"/>
</dbReference>
<feature type="region of interest" description="Disordered" evidence="1">
    <location>
        <begin position="110"/>
        <end position="206"/>
    </location>
</feature>
<protein>
    <submittedName>
        <fullName evidence="2">Uncharacterized protein</fullName>
    </submittedName>
</protein>
<comment type="caution">
    <text evidence="2">The sequence shown here is derived from an EMBL/GenBank/DDBJ whole genome shotgun (WGS) entry which is preliminary data.</text>
</comment>
<feature type="compositionally biased region" description="Basic and acidic residues" evidence="1">
    <location>
        <begin position="249"/>
        <end position="264"/>
    </location>
</feature>
<dbReference type="AlphaFoldDB" id="A0AAV5GG69"/>
<evidence type="ECO:0000313" key="3">
    <source>
        <dbReference type="Proteomes" id="UP001342314"/>
    </source>
</evidence>
<evidence type="ECO:0000256" key="1">
    <source>
        <dbReference type="SAM" id="MobiDB-lite"/>
    </source>
</evidence>
<organism evidence="2 3">
    <name type="scientific">Rhodotorula paludigena</name>
    <dbReference type="NCBI Taxonomy" id="86838"/>
    <lineage>
        <taxon>Eukaryota</taxon>
        <taxon>Fungi</taxon>
        <taxon>Dikarya</taxon>
        <taxon>Basidiomycota</taxon>
        <taxon>Pucciniomycotina</taxon>
        <taxon>Microbotryomycetes</taxon>
        <taxon>Sporidiobolales</taxon>
        <taxon>Sporidiobolaceae</taxon>
        <taxon>Rhodotorula</taxon>
    </lineage>
</organism>
<feature type="compositionally biased region" description="Low complexity" evidence="1">
    <location>
        <begin position="1"/>
        <end position="11"/>
    </location>
</feature>
<sequence length="264" mass="28587">MSSSKPLRSVPLPTPSPSPPGRTRALPAAAGRSTLLDLVASQREHDVAHARHAAEQVRLLHLAHAVRSAPSASSTTSDGLTMLRYSYGVEQEERGQKVVKRVTVIVPDLGAGSAPPKQPPSSSLVFLPPGTTVAPPPLTRRPSLLTCTLRQLDTPTPTPSFLSAAGSSSGTQPPRPPHAQPTHLQRRRPALHLPPSPPEPALNDASSSRIEAWLVDQRERLVRLRAEEEDDGDAEIEEGREGKRRRRMPLAERRGRAPEPLRLV</sequence>
<feature type="region of interest" description="Disordered" evidence="1">
    <location>
        <begin position="1"/>
        <end position="29"/>
    </location>
</feature>
<evidence type="ECO:0000313" key="2">
    <source>
        <dbReference type="EMBL" id="GJN89173.1"/>
    </source>
</evidence>
<reference evidence="2 3" key="1">
    <citation type="submission" date="2021-12" db="EMBL/GenBank/DDBJ databases">
        <title>High titer production of polyol ester of fatty acids by Rhodotorula paludigena BS15 towards product separation-free biomass refinery.</title>
        <authorList>
            <person name="Mano J."/>
            <person name="Ono H."/>
            <person name="Tanaka T."/>
            <person name="Naito K."/>
            <person name="Sushida H."/>
            <person name="Ike M."/>
            <person name="Tokuyasu K."/>
            <person name="Kitaoka M."/>
        </authorList>
    </citation>
    <scope>NUCLEOTIDE SEQUENCE [LARGE SCALE GENOMIC DNA]</scope>
    <source>
        <strain evidence="2 3">BS15</strain>
    </source>
</reference>
<feature type="compositionally biased region" description="Acidic residues" evidence="1">
    <location>
        <begin position="227"/>
        <end position="238"/>
    </location>
</feature>
<feature type="compositionally biased region" description="Polar residues" evidence="1">
    <location>
        <begin position="151"/>
        <end position="172"/>
    </location>
</feature>
<proteinExistence type="predicted"/>
<feature type="compositionally biased region" description="Low complexity" evidence="1">
    <location>
        <begin position="140"/>
        <end position="150"/>
    </location>
</feature>